<name>A0A6A6ZX23_9PLEO</name>
<gene>
    <name evidence="1" type="ORF">CC86DRAFT_370890</name>
</gene>
<keyword evidence="2" id="KW-1185">Reference proteome</keyword>
<dbReference type="Proteomes" id="UP000799424">
    <property type="component" value="Unassembled WGS sequence"/>
</dbReference>
<organism evidence="1 2">
    <name type="scientific">Ophiobolus disseminans</name>
    <dbReference type="NCBI Taxonomy" id="1469910"/>
    <lineage>
        <taxon>Eukaryota</taxon>
        <taxon>Fungi</taxon>
        <taxon>Dikarya</taxon>
        <taxon>Ascomycota</taxon>
        <taxon>Pezizomycotina</taxon>
        <taxon>Dothideomycetes</taxon>
        <taxon>Pleosporomycetidae</taxon>
        <taxon>Pleosporales</taxon>
        <taxon>Pleosporineae</taxon>
        <taxon>Phaeosphaeriaceae</taxon>
        <taxon>Ophiobolus</taxon>
    </lineage>
</organism>
<sequence length="315" mass="36268">MPASNQPTQQQPSPFFALPLELRETIYHHVFLTHRFIQHPFPPQPPSSTPIPTYPIPNTMRDMHLRYRLPDTTSPAYSTFSDYATDQSWLLTSKTVMLEALAQFVRNAEWSATALHILVHEDTTRVKYRPKRHWTTRLPIDATLISCMDLYVENLAYWESPAVLWGTDSRADVAILARALRESKIELSRLRCVGHSYDFHGGSGMGEVCRGQTGNMFRNLRLAFADVHISSREFGIINMPRTNLWVLFKWVEGKGKLVTYKRRLRVKAPDPPPERDLANLLPEGWVLKREVCGREECDGCYPAERETWRDVEMGG</sequence>
<proteinExistence type="predicted"/>
<dbReference type="AlphaFoldDB" id="A0A6A6ZX23"/>
<dbReference type="OrthoDB" id="3799620at2759"/>
<protein>
    <submittedName>
        <fullName evidence="1">Uncharacterized protein</fullName>
    </submittedName>
</protein>
<accession>A0A6A6ZX23</accession>
<reference evidence="1" key="1">
    <citation type="journal article" date="2020" name="Stud. Mycol.">
        <title>101 Dothideomycetes genomes: a test case for predicting lifestyles and emergence of pathogens.</title>
        <authorList>
            <person name="Haridas S."/>
            <person name="Albert R."/>
            <person name="Binder M."/>
            <person name="Bloem J."/>
            <person name="Labutti K."/>
            <person name="Salamov A."/>
            <person name="Andreopoulos B."/>
            <person name="Baker S."/>
            <person name="Barry K."/>
            <person name="Bills G."/>
            <person name="Bluhm B."/>
            <person name="Cannon C."/>
            <person name="Castanera R."/>
            <person name="Culley D."/>
            <person name="Daum C."/>
            <person name="Ezra D."/>
            <person name="Gonzalez J."/>
            <person name="Henrissat B."/>
            <person name="Kuo A."/>
            <person name="Liang C."/>
            <person name="Lipzen A."/>
            <person name="Lutzoni F."/>
            <person name="Magnuson J."/>
            <person name="Mondo S."/>
            <person name="Nolan M."/>
            <person name="Ohm R."/>
            <person name="Pangilinan J."/>
            <person name="Park H.-J."/>
            <person name="Ramirez L."/>
            <person name="Alfaro M."/>
            <person name="Sun H."/>
            <person name="Tritt A."/>
            <person name="Yoshinaga Y."/>
            <person name="Zwiers L.-H."/>
            <person name="Turgeon B."/>
            <person name="Goodwin S."/>
            <person name="Spatafora J."/>
            <person name="Crous P."/>
            <person name="Grigoriev I."/>
        </authorList>
    </citation>
    <scope>NUCLEOTIDE SEQUENCE</scope>
    <source>
        <strain evidence="1">CBS 113818</strain>
    </source>
</reference>
<dbReference type="EMBL" id="MU006228">
    <property type="protein sequence ID" value="KAF2825099.1"/>
    <property type="molecule type" value="Genomic_DNA"/>
</dbReference>
<evidence type="ECO:0000313" key="2">
    <source>
        <dbReference type="Proteomes" id="UP000799424"/>
    </source>
</evidence>
<evidence type="ECO:0000313" key="1">
    <source>
        <dbReference type="EMBL" id="KAF2825099.1"/>
    </source>
</evidence>